<evidence type="ECO:0000313" key="3">
    <source>
        <dbReference type="Proteomes" id="UP000233551"/>
    </source>
</evidence>
<gene>
    <name evidence="2" type="ORF">CRG98_001344</name>
</gene>
<sequence length="432" mass="47999">MADHGTAVIFTDLVAFFRRVNGKIESLLNEPESNSRITGEIGELKSIQKDLEMRFDKIINMFYNLMAKDDDDHLEVYATSPEGLTVLRSLDQWFHQQEEEMEALVDLLSASKDAGSGSPIDPSRKAEGKVPQKARGKTTRAKHAGIKLEPTKEDMVAEFPGGGKAGTRSAAPETKESDSSKSVSPVLTGKEASAGETSTSVSEIIEVPEASDKDPKIHQASKLLRDVQSPRKRLADRLNLTEMSDNEWKLVEGILAESAVLSVEISLSLVELYVQLLPEDKEKGMSLYLDFWSSLEDLVQQDSNREVVKLIIHVLWVAEKELGHLEIVAGQGGTSTATEVDRLLCNFMSAIADLESLASFTRLPHSLTSINEAVELMQADLKHIERATRAIKKTVGERKIRMRYGCVAPLINGMVKNIWMCFVRWSYRGKVR</sequence>
<feature type="compositionally biased region" description="Basic and acidic residues" evidence="1">
    <location>
        <begin position="210"/>
        <end position="222"/>
    </location>
</feature>
<evidence type="ECO:0000256" key="1">
    <source>
        <dbReference type="SAM" id="MobiDB-lite"/>
    </source>
</evidence>
<proteinExistence type="predicted"/>
<name>A0A2I0LDI6_PUNGR</name>
<feature type="region of interest" description="Disordered" evidence="1">
    <location>
        <begin position="113"/>
        <end position="222"/>
    </location>
</feature>
<dbReference type="AlphaFoldDB" id="A0A2I0LDI6"/>
<comment type="caution">
    <text evidence="2">The sequence shown here is derived from an EMBL/GenBank/DDBJ whole genome shotgun (WGS) entry which is preliminary data.</text>
</comment>
<feature type="compositionally biased region" description="Basic residues" evidence="1">
    <location>
        <begin position="132"/>
        <end position="145"/>
    </location>
</feature>
<keyword evidence="3" id="KW-1185">Reference proteome</keyword>
<organism evidence="2 3">
    <name type="scientific">Punica granatum</name>
    <name type="common">Pomegranate</name>
    <dbReference type="NCBI Taxonomy" id="22663"/>
    <lineage>
        <taxon>Eukaryota</taxon>
        <taxon>Viridiplantae</taxon>
        <taxon>Streptophyta</taxon>
        <taxon>Embryophyta</taxon>
        <taxon>Tracheophyta</taxon>
        <taxon>Spermatophyta</taxon>
        <taxon>Magnoliopsida</taxon>
        <taxon>eudicotyledons</taxon>
        <taxon>Gunneridae</taxon>
        <taxon>Pentapetalae</taxon>
        <taxon>rosids</taxon>
        <taxon>malvids</taxon>
        <taxon>Myrtales</taxon>
        <taxon>Lythraceae</taxon>
        <taxon>Punica</taxon>
    </lineage>
</organism>
<dbReference type="Proteomes" id="UP000233551">
    <property type="component" value="Unassembled WGS sequence"/>
</dbReference>
<accession>A0A2I0LDI6</accession>
<evidence type="ECO:0000313" key="2">
    <source>
        <dbReference type="EMBL" id="PKI78286.1"/>
    </source>
</evidence>
<protein>
    <submittedName>
        <fullName evidence="2">Uncharacterized protein</fullName>
    </submittedName>
</protein>
<reference evidence="2 3" key="1">
    <citation type="submission" date="2017-11" db="EMBL/GenBank/DDBJ databases">
        <title>De-novo sequencing of pomegranate (Punica granatum L.) genome.</title>
        <authorList>
            <person name="Akparov Z."/>
            <person name="Amiraslanov A."/>
            <person name="Hajiyeva S."/>
            <person name="Abbasov M."/>
            <person name="Kaur K."/>
            <person name="Hamwieh A."/>
            <person name="Solovyev V."/>
            <person name="Salamov A."/>
            <person name="Braich B."/>
            <person name="Kosarev P."/>
            <person name="Mahmoud A."/>
            <person name="Hajiyev E."/>
            <person name="Babayeva S."/>
            <person name="Izzatullayeva V."/>
            <person name="Mammadov A."/>
            <person name="Mammadov A."/>
            <person name="Sharifova S."/>
            <person name="Ojaghi J."/>
            <person name="Eynullazada K."/>
            <person name="Bayramov B."/>
            <person name="Abdulazimova A."/>
            <person name="Shahmuradov I."/>
        </authorList>
    </citation>
    <scope>NUCLEOTIDE SEQUENCE [LARGE SCALE GENOMIC DNA]</scope>
    <source>
        <strain evidence="3">cv. AG2017</strain>
        <tissue evidence="2">Leaf</tissue>
    </source>
</reference>
<dbReference type="EMBL" id="PGOL01000056">
    <property type="protein sequence ID" value="PKI78286.1"/>
    <property type="molecule type" value="Genomic_DNA"/>
</dbReference>